<evidence type="ECO:0000256" key="6">
    <source>
        <dbReference type="ARBA" id="ARBA00023002"/>
    </source>
</evidence>
<name>A0ABR3Z7K5_9PEZI</name>
<evidence type="ECO:0000256" key="3">
    <source>
        <dbReference type="ARBA" id="ARBA00006105"/>
    </source>
</evidence>
<dbReference type="PROSITE" id="PS51384">
    <property type="entry name" value="FAD_FR"/>
    <property type="match status" value="1"/>
</dbReference>
<dbReference type="InterPro" id="IPR008333">
    <property type="entry name" value="Cbr1-like_FAD-bd_dom"/>
</dbReference>
<evidence type="ECO:0000256" key="4">
    <source>
        <dbReference type="ARBA" id="ARBA00022630"/>
    </source>
</evidence>
<feature type="compositionally biased region" description="Pro residues" evidence="8">
    <location>
        <begin position="43"/>
        <end position="53"/>
    </location>
</feature>
<dbReference type="PANTHER" id="PTHR19370">
    <property type="entry name" value="NADH-CYTOCHROME B5 REDUCTASE"/>
    <property type="match status" value="1"/>
</dbReference>
<proteinExistence type="inferred from homology"/>
<dbReference type="SUPFAM" id="SSF63380">
    <property type="entry name" value="Riboflavin synthase domain-like"/>
    <property type="match status" value="1"/>
</dbReference>
<dbReference type="Gene3D" id="3.40.50.80">
    <property type="entry name" value="Nucleotide-binding domain of ferredoxin-NADP reductase (FNR) module"/>
    <property type="match status" value="1"/>
</dbReference>
<keyword evidence="5" id="KW-0274">FAD</keyword>
<keyword evidence="6" id="KW-0560">Oxidoreductase</keyword>
<keyword evidence="7 9" id="KW-0472">Membrane</keyword>
<feature type="domain" description="FAD-binding FR-type" evidence="10">
    <location>
        <begin position="98"/>
        <end position="223"/>
    </location>
</feature>
<comment type="similarity">
    <text evidence="3">Belongs to the flavoprotein pyridine nucleotide cytochrome reductase family.</text>
</comment>
<keyword evidence="9" id="KW-1133">Transmembrane helix</keyword>
<dbReference type="InterPro" id="IPR039261">
    <property type="entry name" value="FNR_nucleotide-bd"/>
</dbReference>
<dbReference type="InterPro" id="IPR017927">
    <property type="entry name" value="FAD-bd_FR_type"/>
</dbReference>
<keyword evidence="12" id="KW-1185">Reference proteome</keyword>
<dbReference type="Proteomes" id="UP001583280">
    <property type="component" value="Unassembled WGS sequence"/>
</dbReference>
<keyword evidence="4" id="KW-0285">Flavoprotein</keyword>
<organism evidence="11 12">
    <name type="scientific">Ceratocystis pirilliformis</name>
    <dbReference type="NCBI Taxonomy" id="259994"/>
    <lineage>
        <taxon>Eukaryota</taxon>
        <taxon>Fungi</taxon>
        <taxon>Dikarya</taxon>
        <taxon>Ascomycota</taxon>
        <taxon>Pezizomycotina</taxon>
        <taxon>Sordariomycetes</taxon>
        <taxon>Hypocreomycetidae</taxon>
        <taxon>Microascales</taxon>
        <taxon>Ceratocystidaceae</taxon>
        <taxon>Ceratocystis</taxon>
    </lineage>
</organism>
<evidence type="ECO:0000256" key="9">
    <source>
        <dbReference type="SAM" id="Phobius"/>
    </source>
</evidence>
<sequence>MRSSTALRVYIRRFPAFRPLLTPCSPHHQLRQLRLQSSSNSPAPTPTSGPPVIGPGGAKPKLDNTTKYFLLGGILFILMGTLPAMKNNKRYQKALNPDKFLSYTIDSKERVSSDAFLMTLRPEEHDQTVPIPYLSDPVNPANPASSTGAWKYPLWSVEVKQPEIQIVREYTPLPPASAAEAKAGILHFLVRVLPDGEVSRFLDRKLPAEQVELRGPYPTLLFLTPPDRSDDEIVFIAGGSSVAPALQAAHALLETNPTPGKVRILWAVHSRADLDCSVSRDTNTQASSGWFGRSTASVPGLIDLAHGVVQPSPIAQRLQALKAAHGNRFDVRVAVTGEDAVIGEAEIKAALGISANARAGATPVQARAGPYLPVASGPYSEHQPKVVARPGGSGAYKLVLVSGPDGFVDRYAGIIKEDNAPAFRRIRQGGMANEIIDRYSSELDGEWQVVNLD</sequence>
<dbReference type="Gene3D" id="2.40.30.10">
    <property type="entry name" value="Translation factors"/>
    <property type="match status" value="1"/>
</dbReference>
<comment type="caution">
    <text evidence="11">The sequence shown here is derived from an EMBL/GenBank/DDBJ whole genome shotgun (WGS) entry which is preliminary data.</text>
</comment>
<reference evidence="11 12" key="1">
    <citation type="journal article" date="2024" name="IMA Fungus">
        <title>IMA Genome - F19 : A genome assembly and annotation guide to empower mycologists, including annotated draft genome sequences of Ceratocystis pirilliformis, Diaporthe australafricana, Fusarium ophioides, Paecilomyces lecythidis, and Sporothrix stenoceras.</title>
        <authorList>
            <person name="Aylward J."/>
            <person name="Wilson A.M."/>
            <person name="Visagie C.M."/>
            <person name="Spraker J."/>
            <person name="Barnes I."/>
            <person name="Buitendag C."/>
            <person name="Ceriani C."/>
            <person name="Del Mar Angel L."/>
            <person name="du Plessis D."/>
            <person name="Fuchs T."/>
            <person name="Gasser K."/>
            <person name="Kramer D."/>
            <person name="Li W."/>
            <person name="Munsamy K."/>
            <person name="Piso A."/>
            <person name="Price J.L."/>
            <person name="Sonnekus B."/>
            <person name="Thomas C."/>
            <person name="van der Nest A."/>
            <person name="van Dijk A."/>
            <person name="van Heerden A."/>
            <person name="van Vuuren N."/>
            <person name="Yilmaz N."/>
            <person name="Duong T.A."/>
            <person name="van der Merwe N.A."/>
            <person name="Wingfield M.J."/>
            <person name="Wingfield B.D."/>
        </authorList>
    </citation>
    <scope>NUCLEOTIDE SEQUENCE [LARGE SCALE GENOMIC DNA]</scope>
    <source>
        <strain evidence="11 12">CMW 12675</strain>
    </source>
</reference>
<dbReference type="Pfam" id="PF00970">
    <property type="entry name" value="FAD_binding_6"/>
    <property type="match status" value="1"/>
</dbReference>
<comment type="subcellular location">
    <subcellularLocation>
        <location evidence="2">Membrane</location>
    </subcellularLocation>
</comment>
<evidence type="ECO:0000313" key="12">
    <source>
        <dbReference type="Proteomes" id="UP001583280"/>
    </source>
</evidence>
<dbReference type="EMBL" id="JAWDJO010000056">
    <property type="protein sequence ID" value="KAL1896648.1"/>
    <property type="molecule type" value="Genomic_DNA"/>
</dbReference>
<evidence type="ECO:0000256" key="2">
    <source>
        <dbReference type="ARBA" id="ARBA00004370"/>
    </source>
</evidence>
<feature type="transmembrane region" description="Helical" evidence="9">
    <location>
        <begin position="68"/>
        <end position="85"/>
    </location>
</feature>
<evidence type="ECO:0000256" key="7">
    <source>
        <dbReference type="ARBA" id="ARBA00023136"/>
    </source>
</evidence>
<keyword evidence="9" id="KW-0812">Transmembrane</keyword>
<accession>A0ABR3Z7K5</accession>
<dbReference type="SUPFAM" id="SSF52343">
    <property type="entry name" value="Ferredoxin reductase-like, C-terminal NADP-linked domain"/>
    <property type="match status" value="1"/>
</dbReference>
<protein>
    <submittedName>
        <fullName evidence="11">Mitochondrial peripheral inner membrane protein</fullName>
    </submittedName>
</protein>
<feature type="region of interest" description="Disordered" evidence="8">
    <location>
        <begin position="34"/>
        <end position="58"/>
    </location>
</feature>
<dbReference type="InterPro" id="IPR001834">
    <property type="entry name" value="CBR-like"/>
</dbReference>
<comment type="cofactor">
    <cofactor evidence="1">
        <name>FAD</name>
        <dbReference type="ChEBI" id="CHEBI:57692"/>
    </cofactor>
</comment>
<dbReference type="CDD" id="cd06183">
    <property type="entry name" value="cyt_b5_reduct_like"/>
    <property type="match status" value="1"/>
</dbReference>
<dbReference type="PANTHER" id="PTHR19370:SF189">
    <property type="entry name" value="CYTOCHROME C MITOCHONDRIAL IMPORT FACTOR CYC2"/>
    <property type="match status" value="1"/>
</dbReference>
<evidence type="ECO:0000256" key="8">
    <source>
        <dbReference type="SAM" id="MobiDB-lite"/>
    </source>
</evidence>
<dbReference type="InterPro" id="IPR017938">
    <property type="entry name" value="Riboflavin_synthase-like_b-brl"/>
</dbReference>
<evidence type="ECO:0000313" key="11">
    <source>
        <dbReference type="EMBL" id="KAL1896648.1"/>
    </source>
</evidence>
<evidence type="ECO:0000259" key="10">
    <source>
        <dbReference type="PROSITE" id="PS51384"/>
    </source>
</evidence>
<evidence type="ECO:0000256" key="5">
    <source>
        <dbReference type="ARBA" id="ARBA00022827"/>
    </source>
</evidence>
<gene>
    <name evidence="11" type="primary">CYC2</name>
    <name evidence="11" type="ORF">Cpir12675_002744</name>
</gene>
<evidence type="ECO:0000256" key="1">
    <source>
        <dbReference type="ARBA" id="ARBA00001974"/>
    </source>
</evidence>